<reference evidence="2 3" key="1">
    <citation type="journal article" date="2019" name="Int. J. Syst. Evol. Microbiol.">
        <title>The Global Catalogue of Microorganisms (GCM) 10K type strain sequencing project: providing services to taxonomists for standard genome sequencing and annotation.</title>
        <authorList>
            <consortium name="The Broad Institute Genomics Platform"/>
            <consortium name="The Broad Institute Genome Sequencing Center for Infectious Disease"/>
            <person name="Wu L."/>
            <person name="Ma J."/>
        </authorList>
    </citation>
    <scope>NUCLEOTIDE SEQUENCE [LARGE SCALE GENOMIC DNA]</scope>
    <source>
        <strain evidence="2 3">JCM 14331</strain>
    </source>
</reference>
<proteinExistence type="predicted"/>
<evidence type="ECO:0000313" key="2">
    <source>
        <dbReference type="EMBL" id="GAA0539299.1"/>
    </source>
</evidence>
<keyword evidence="1" id="KW-0472">Membrane</keyword>
<keyword evidence="3" id="KW-1185">Reference proteome</keyword>
<accession>A0ABN1DBI7</accession>
<protein>
    <submittedName>
        <fullName evidence="2">DUF2254 domain-containing protein</fullName>
    </submittedName>
</protein>
<dbReference type="RefSeq" id="WP_226765723.1">
    <property type="nucleotide sequence ID" value="NZ_BAAAEO010000001.1"/>
</dbReference>
<dbReference type="Pfam" id="PF10011">
    <property type="entry name" value="DUF2254"/>
    <property type="match status" value="1"/>
</dbReference>
<keyword evidence="1" id="KW-0812">Transmembrane</keyword>
<gene>
    <name evidence="2" type="ORF">GCM10009098_03550</name>
</gene>
<sequence>MVSKWGWQLLKLSRKLWVRTVSFAVLALISAMVAIAVQPFIPESLSDIIGAGAAEKILTILASSMLTVTTFSLSVMIAAFSASTNSVSPRATRLLMEDTTTHNALATFVGSFLFSIVSIILLNTELYTKQGKVVLFLTTILVIVLIVVTILVWINHLSGLGRVGETARKVEDEAYAALTAFTKCPWLNANPLTSLSQIPDGAKAVQTERIGYIQHIDIKAINKWAGQHSCKVYVVVRAGVFIDPHRPLLWVDGAYANLGYNELLAAFTIEDFRTFDQDPRFGLLVLAEIASKALSPAVNDPGTAIEIIGRGTRVLTNWQSPQDDKAQIDYPYVWQLGLSLTDLFDDFYTPIARDGAAVLEIQIRLQKSFIALSQINTDFKPHCQRHSAAALARAEHAMVYSEDIKILAKLHQQLQDS</sequence>
<feature type="transmembrane region" description="Helical" evidence="1">
    <location>
        <begin position="102"/>
        <end position="122"/>
    </location>
</feature>
<evidence type="ECO:0000256" key="1">
    <source>
        <dbReference type="SAM" id="Phobius"/>
    </source>
</evidence>
<dbReference type="InterPro" id="IPR018723">
    <property type="entry name" value="DUF2254_membrane"/>
</dbReference>
<organism evidence="2 3">
    <name type="scientific">Rheinheimera aquimaris</name>
    <dbReference type="NCBI Taxonomy" id="412437"/>
    <lineage>
        <taxon>Bacteria</taxon>
        <taxon>Pseudomonadati</taxon>
        <taxon>Pseudomonadota</taxon>
        <taxon>Gammaproteobacteria</taxon>
        <taxon>Chromatiales</taxon>
        <taxon>Chromatiaceae</taxon>
        <taxon>Rheinheimera</taxon>
    </lineage>
</organism>
<feature type="transmembrane region" description="Helical" evidence="1">
    <location>
        <begin position="57"/>
        <end position="82"/>
    </location>
</feature>
<evidence type="ECO:0000313" key="3">
    <source>
        <dbReference type="Proteomes" id="UP001501169"/>
    </source>
</evidence>
<dbReference type="Proteomes" id="UP001501169">
    <property type="component" value="Unassembled WGS sequence"/>
</dbReference>
<name>A0ABN1DBI7_9GAMM</name>
<feature type="transmembrane region" description="Helical" evidence="1">
    <location>
        <begin position="16"/>
        <end position="37"/>
    </location>
</feature>
<dbReference type="EMBL" id="BAAAEO010000001">
    <property type="protein sequence ID" value="GAA0539299.1"/>
    <property type="molecule type" value="Genomic_DNA"/>
</dbReference>
<feature type="transmembrane region" description="Helical" evidence="1">
    <location>
        <begin position="134"/>
        <end position="154"/>
    </location>
</feature>
<comment type="caution">
    <text evidence="2">The sequence shown here is derived from an EMBL/GenBank/DDBJ whole genome shotgun (WGS) entry which is preliminary data.</text>
</comment>
<keyword evidence="1" id="KW-1133">Transmembrane helix</keyword>